<sequence>MSSEKFSDDILLKVFGSSILNTQSLNHDFDPSVTFCFIVTYFI</sequence>
<keyword evidence="2" id="KW-1185">Reference proteome</keyword>
<evidence type="ECO:0000313" key="2">
    <source>
        <dbReference type="Proteomes" id="UP000320055"/>
    </source>
</evidence>
<reference evidence="1 2" key="1">
    <citation type="submission" date="2019-01" db="EMBL/GenBank/DDBJ databases">
        <authorList>
            <person name="Brito A."/>
        </authorList>
    </citation>
    <scope>NUCLEOTIDE SEQUENCE [LARGE SCALE GENOMIC DNA]</scope>
    <source>
        <strain evidence="1">1</strain>
    </source>
</reference>
<accession>A0A563W426</accession>
<dbReference type="AlphaFoldDB" id="A0A563W426"/>
<dbReference type="Proteomes" id="UP000320055">
    <property type="component" value="Unassembled WGS sequence"/>
</dbReference>
<organism evidence="1 2">
    <name type="scientific">Hyella patelloides LEGE 07179</name>
    <dbReference type="NCBI Taxonomy" id="945734"/>
    <lineage>
        <taxon>Bacteria</taxon>
        <taxon>Bacillati</taxon>
        <taxon>Cyanobacteriota</taxon>
        <taxon>Cyanophyceae</taxon>
        <taxon>Pleurocapsales</taxon>
        <taxon>Hyellaceae</taxon>
        <taxon>Hyella</taxon>
    </lineage>
</organism>
<proteinExistence type="predicted"/>
<protein>
    <submittedName>
        <fullName evidence="1">Uncharacterized protein</fullName>
    </submittedName>
</protein>
<evidence type="ECO:0000313" key="1">
    <source>
        <dbReference type="EMBL" id="VEP18400.1"/>
    </source>
</evidence>
<gene>
    <name evidence="1" type="ORF">H1P_780009</name>
</gene>
<name>A0A563W426_9CYAN</name>
<dbReference type="EMBL" id="CAACVJ010000685">
    <property type="protein sequence ID" value="VEP18400.1"/>
    <property type="molecule type" value="Genomic_DNA"/>
</dbReference>